<reference evidence="4" key="1">
    <citation type="journal article" date="2020" name="Stud. Mycol.">
        <title>101 Dothideomycetes genomes: a test case for predicting lifestyles and emergence of pathogens.</title>
        <authorList>
            <person name="Haridas S."/>
            <person name="Albert R."/>
            <person name="Binder M."/>
            <person name="Bloem J."/>
            <person name="Labutti K."/>
            <person name="Salamov A."/>
            <person name="Andreopoulos B."/>
            <person name="Baker S."/>
            <person name="Barry K."/>
            <person name="Bills G."/>
            <person name="Bluhm B."/>
            <person name="Cannon C."/>
            <person name="Castanera R."/>
            <person name="Culley D."/>
            <person name="Daum C."/>
            <person name="Ezra D."/>
            <person name="Gonzalez J."/>
            <person name="Henrissat B."/>
            <person name="Kuo A."/>
            <person name="Liang C."/>
            <person name="Lipzen A."/>
            <person name="Lutzoni F."/>
            <person name="Magnuson J."/>
            <person name="Mondo S."/>
            <person name="Nolan M."/>
            <person name="Ohm R."/>
            <person name="Pangilinan J."/>
            <person name="Park H.-J."/>
            <person name="Ramirez L."/>
            <person name="Alfaro M."/>
            <person name="Sun H."/>
            <person name="Tritt A."/>
            <person name="Yoshinaga Y."/>
            <person name="Zwiers L.-H."/>
            <person name="Turgeon B."/>
            <person name="Goodwin S."/>
            <person name="Spatafora J."/>
            <person name="Crous P."/>
            <person name="Grigoriev I."/>
        </authorList>
    </citation>
    <scope>NUCLEOTIDE SEQUENCE</scope>
    <source>
        <strain evidence="4">ATCC 36951</strain>
    </source>
</reference>
<proteinExistence type="predicted"/>
<dbReference type="AlphaFoldDB" id="A0A6A6BW29"/>
<dbReference type="SUPFAM" id="SSF48403">
    <property type="entry name" value="Ankyrin repeat"/>
    <property type="match status" value="1"/>
</dbReference>
<dbReference type="InterPro" id="IPR036770">
    <property type="entry name" value="Ankyrin_rpt-contain_sf"/>
</dbReference>
<keyword evidence="2 3" id="KW-0040">ANK repeat</keyword>
<keyword evidence="1" id="KW-0677">Repeat</keyword>
<evidence type="ECO:0000256" key="2">
    <source>
        <dbReference type="ARBA" id="ARBA00023043"/>
    </source>
</evidence>
<dbReference type="OrthoDB" id="1722345at2759"/>
<evidence type="ECO:0000313" key="4">
    <source>
        <dbReference type="EMBL" id="KAF2158773.1"/>
    </source>
</evidence>
<evidence type="ECO:0000256" key="3">
    <source>
        <dbReference type="PROSITE-ProRule" id="PRU00023"/>
    </source>
</evidence>
<dbReference type="InterPro" id="IPR050745">
    <property type="entry name" value="Multifunctional_regulatory"/>
</dbReference>
<dbReference type="PANTHER" id="PTHR24189">
    <property type="entry name" value="MYOTROPHIN"/>
    <property type="match status" value="1"/>
</dbReference>
<feature type="repeat" description="ANK" evidence="3">
    <location>
        <begin position="221"/>
        <end position="244"/>
    </location>
</feature>
<evidence type="ECO:0000313" key="5">
    <source>
        <dbReference type="Proteomes" id="UP000799537"/>
    </source>
</evidence>
<dbReference type="Pfam" id="PF12796">
    <property type="entry name" value="Ank_2"/>
    <property type="match status" value="1"/>
</dbReference>
<dbReference type="Gene3D" id="1.25.40.20">
    <property type="entry name" value="Ankyrin repeat-containing domain"/>
    <property type="match status" value="1"/>
</dbReference>
<protein>
    <submittedName>
        <fullName evidence="4">Uncharacterized protein</fullName>
    </submittedName>
</protein>
<keyword evidence="5" id="KW-1185">Reference proteome</keyword>
<dbReference type="GeneID" id="54572455"/>
<sequence length="282" mass="31516">MTQPHATEANFDEILQYLCEPDGQEQAALESVRVGDEQTVRQTSLGLKEGASLRNKLEAVTLRKPDILQILLEENRVLSEDVVAEAFQRKDRMCIRILLDFGWDINNTLWAASPLCFAIHDKDFMNWLIDHGADINARYELDLPVLASAIALGDIQVVHLLLEKGADVMHGNLLHSAVERKNQREGAELVDFLARKGVDVNAHRHTNSVAWKQKAMSFLPTPLYLACDKENIPVVQALLQHGADPARKVFVWGRNGPSALERTRSINNPKLSALLFGAPSKF</sequence>
<gene>
    <name evidence="4" type="ORF">M409DRAFT_71470</name>
</gene>
<dbReference type="PANTHER" id="PTHR24189:SF50">
    <property type="entry name" value="ANKYRIN REPEAT AND SOCS BOX PROTEIN 2"/>
    <property type="match status" value="1"/>
</dbReference>
<name>A0A6A6BW29_ZASCE</name>
<dbReference type="RefSeq" id="XP_033659662.1">
    <property type="nucleotide sequence ID" value="XM_033819183.1"/>
</dbReference>
<accession>A0A6A6BW29</accession>
<organism evidence="4 5">
    <name type="scientific">Zasmidium cellare ATCC 36951</name>
    <dbReference type="NCBI Taxonomy" id="1080233"/>
    <lineage>
        <taxon>Eukaryota</taxon>
        <taxon>Fungi</taxon>
        <taxon>Dikarya</taxon>
        <taxon>Ascomycota</taxon>
        <taxon>Pezizomycotina</taxon>
        <taxon>Dothideomycetes</taxon>
        <taxon>Dothideomycetidae</taxon>
        <taxon>Mycosphaerellales</taxon>
        <taxon>Mycosphaerellaceae</taxon>
        <taxon>Zasmidium</taxon>
    </lineage>
</organism>
<dbReference type="Proteomes" id="UP000799537">
    <property type="component" value="Unassembled WGS sequence"/>
</dbReference>
<dbReference type="EMBL" id="ML993649">
    <property type="protein sequence ID" value="KAF2158773.1"/>
    <property type="molecule type" value="Genomic_DNA"/>
</dbReference>
<evidence type="ECO:0000256" key="1">
    <source>
        <dbReference type="ARBA" id="ARBA00022737"/>
    </source>
</evidence>
<dbReference type="PROSITE" id="PS50297">
    <property type="entry name" value="ANK_REP_REGION"/>
    <property type="match status" value="1"/>
</dbReference>
<dbReference type="InterPro" id="IPR002110">
    <property type="entry name" value="Ankyrin_rpt"/>
</dbReference>
<dbReference type="SMART" id="SM00248">
    <property type="entry name" value="ANK"/>
    <property type="match status" value="5"/>
</dbReference>
<dbReference type="PROSITE" id="PS50088">
    <property type="entry name" value="ANK_REPEAT"/>
    <property type="match status" value="1"/>
</dbReference>